<sequence length="218" mass="23617">MELESCGCRFSLSLSPESKARVGQPMEVEGSTTRPRQRTAPTATATRVVGVSRQAAAGGGRETDEAGGGGTRWNGPRPYCAARRGAGAFSLSSRRGSAGRRWRPLRLRPRRHPAKSGADGITARSARACRGLVPRGMRRPPDWRRKQVWLARHGGSTHATRPRRGSASRLPTRHLPPPCRHLSTSRRLSTGQKLPPIPANPRGRKSPPLTSAVHSDLV</sequence>
<evidence type="ECO:0000256" key="1">
    <source>
        <dbReference type="SAM" id="MobiDB-lite"/>
    </source>
</evidence>
<feature type="compositionally biased region" description="Low complexity" evidence="1">
    <location>
        <begin position="32"/>
        <end position="47"/>
    </location>
</feature>
<comment type="caution">
    <text evidence="2">The sequence shown here is derived from an EMBL/GenBank/DDBJ whole genome shotgun (WGS) entry which is preliminary data.</text>
</comment>
<dbReference type="Proteomes" id="UP000823388">
    <property type="component" value="Chromosome 1N"/>
</dbReference>
<proteinExistence type="predicted"/>
<name>A0A8T0WTA9_PANVG</name>
<evidence type="ECO:0000313" key="2">
    <source>
        <dbReference type="EMBL" id="KAG2648364.1"/>
    </source>
</evidence>
<feature type="region of interest" description="Disordered" evidence="1">
    <location>
        <begin position="17"/>
        <end position="79"/>
    </location>
</feature>
<organism evidence="2 3">
    <name type="scientific">Panicum virgatum</name>
    <name type="common">Blackwell switchgrass</name>
    <dbReference type="NCBI Taxonomy" id="38727"/>
    <lineage>
        <taxon>Eukaryota</taxon>
        <taxon>Viridiplantae</taxon>
        <taxon>Streptophyta</taxon>
        <taxon>Embryophyta</taxon>
        <taxon>Tracheophyta</taxon>
        <taxon>Spermatophyta</taxon>
        <taxon>Magnoliopsida</taxon>
        <taxon>Liliopsida</taxon>
        <taxon>Poales</taxon>
        <taxon>Poaceae</taxon>
        <taxon>PACMAD clade</taxon>
        <taxon>Panicoideae</taxon>
        <taxon>Panicodae</taxon>
        <taxon>Paniceae</taxon>
        <taxon>Panicinae</taxon>
        <taxon>Panicum</taxon>
        <taxon>Panicum sect. Hiantes</taxon>
    </lineage>
</organism>
<accession>A0A8T0WTA9</accession>
<feature type="region of interest" description="Disordered" evidence="1">
    <location>
        <begin position="152"/>
        <end position="218"/>
    </location>
</feature>
<dbReference type="AlphaFoldDB" id="A0A8T0WTA9"/>
<gene>
    <name evidence="2" type="ORF">PVAP13_1NG035905</name>
</gene>
<evidence type="ECO:0000313" key="3">
    <source>
        <dbReference type="Proteomes" id="UP000823388"/>
    </source>
</evidence>
<reference evidence="2" key="1">
    <citation type="submission" date="2020-05" db="EMBL/GenBank/DDBJ databases">
        <title>WGS assembly of Panicum virgatum.</title>
        <authorList>
            <person name="Lovell J.T."/>
            <person name="Jenkins J."/>
            <person name="Shu S."/>
            <person name="Juenger T.E."/>
            <person name="Schmutz J."/>
        </authorList>
    </citation>
    <scope>NUCLEOTIDE SEQUENCE</scope>
    <source>
        <strain evidence="2">AP13</strain>
    </source>
</reference>
<dbReference type="EMBL" id="CM029038">
    <property type="protein sequence ID" value="KAG2648364.1"/>
    <property type="molecule type" value="Genomic_DNA"/>
</dbReference>
<protein>
    <submittedName>
        <fullName evidence="2">Uncharacterized protein</fullName>
    </submittedName>
</protein>
<feature type="compositionally biased region" description="Polar residues" evidence="1">
    <location>
        <begin position="208"/>
        <end position="218"/>
    </location>
</feature>
<keyword evidence="3" id="KW-1185">Reference proteome</keyword>